<dbReference type="RefSeq" id="WP_190454285.1">
    <property type="nucleotide sequence ID" value="NZ_JAMPLM010000001.1"/>
</dbReference>
<name>A0ABV0KFV2_9CYAN</name>
<reference evidence="2 3" key="1">
    <citation type="submission" date="2022-04" db="EMBL/GenBank/DDBJ databases">
        <title>Positive selection, recombination, and allopatry shape intraspecific diversity of widespread and dominant cyanobacteria.</title>
        <authorList>
            <person name="Wei J."/>
            <person name="Shu W."/>
            <person name="Hu C."/>
        </authorList>
    </citation>
    <scope>NUCLEOTIDE SEQUENCE [LARGE SCALE GENOMIC DNA]</scope>
    <source>
        <strain evidence="2 3">AS-A4</strain>
    </source>
</reference>
<dbReference type="Proteomes" id="UP001476950">
    <property type="component" value="Unassembled WGS sequence"/>
</dbReference>
<keyword evidence="3" id="KW-1185">Reference proteome</keyword>
<dbReference type="Pfam" id="PF07693">
    <property type="entry name" value="KAP_NTPase"/>
    <property type="match status" value="1"/>
</dbReference>
<sequence>MTINASQFLKACDPSRALSISNPQDRSYYIDFAPVRGSNIIQELKRTIALLADEGTCQLFTGHIGCGKSTELLRLKTELEQQGFYVIYFVSTEDLDMSDVDVTDILIAIAHQVSEKLESDQIRLKPKYFANLFAEIGDILQTPIEISQVDFSVGISKITARTKDSPRLRNQLRQYMEPRTNGILQSLNEELLGQANLQLKQRGKQGLVVIIDNLDRVDARQLPSGRTQPEYLFVDRGEQLSKLNCHVVYTIPLALVFSNEVEILKQWFGGGVSPKILPMVPVQRRDGTHAEDGIALLRQMVLARAFPGLDAAQRLARIPEMFDCVETLDRLCLISGGHVRNLLGLLRNCVQRGDPPFSRDAIEHVIRGQRDALVRTIDDQEWALILQVVEQQSARGEVEYQTLLRSMFMFEYQDQQGGWFGINPMLTETKKYQTWAEGRGVRG</sequence>
<protein>
    <submittedName>
        <fullName evidence="2">ATP-binding protein</fullName>
    </submittedName>
</protein>
<comment type="caution">
    <text evidence="2">The sequence shown here is derived from an EMBL/GenBank/DDBJ whole genome shotgun (WGS) entry which is preliminary data.</text>
</comment>
<keyword evidence="2" id="KW-0067">ATP-binding</keyword>
<organism evidence="2 3">
    <name type="scientific">Stenomitos frigidus AS-A4</name>
    <dbReference type="NCBI Taxonomy" id="2933935"/>
    <lineage>
        <taxon>Bacteria</taxon>
        <taxon>Bacillati</taxon>
        <taxon>Cyanobacteriota</taxon>
        <taxon>Cyanophyceae</taxon>
        <taxon>Leptolyngbyales</taxon>
        <taxon>Leptolyngbyaceae</taxon>
        <taxon>Stenomitos</taxon>
    </lineage>
</organism>
<feature type="domain" description="KAP NTPase" evidence="1">
    <location>
        <begin position="40"/>
        <end position="221"/>
    </location>
</feature>
<accession>A0ABV0KFV2</accession>
<keyword evidence="2" id="KW-0547">Nucleotide-binding</keyword>
<gene>
    <name evidence="2" type="ORF">NDI38_02400</name>
</gene>
<dbReference type="EMBL" id="JAMPLM010000001">
    <property type="protein sequence ID" value="MEP1057270.1"/>
    <property type="molecule type" value="Genomic_DNA"/>
</dbReference>
<evidence type="ECO:0000313" key="2">
    <source>
        <dbReference type="EMBL" id="MEP1057270.1"/>
    </source>
</evidence>
<dbReference type="SUPFAM" id="SSF52540">
    <property type="entry name" value="P-loop containing nucleoside triphosphate hydrolases"/>
    <property type="match status" value="1"/>
</dbReference>
<dbReference type="InterPro" id="IPR011646">
    <property type="entry name" value="KAP_P-loop"/>
</dbReference>
<evidence type="ECO:0000313" key="3">
    <source>
        <dbReference type="Proteomes" id="UP001476950"/>
    </source>
</evidence>
<evidence type="ECO:0000259" key="1">
    <source>
        <dbReference type="Pfam" id="PF07693"/>
    </source>
</evidence>
<dbReference type="Gene3D" id="3.40.50.300">
    <property type="entry name" value="P-loop containing nucleotide triphosphate hydrolases"/>
    <property type="match status" value="1"/>
</dbReference>
<dbReference type="InterPro" id="IPR027417">
    <property type="entry name" value="P-loop_NTPase"/>
</dbReference>
<proteinExistence type="predicted"/>
<dbReference type="GO" id="GO:0005524">
    <property type="term" value="F:ATP binding"/>
    <property type="evidence" value="ECO:0007669"/>
    <property type="project" value="UniProtKB-KW"/>
</dbReference>